<organism evidence="1 2">
    <name type="scientific">Streptomyces tubercidicus</name>
    <dbReference type="NCBI Taxonomy" id="47759"/>
    <lineage>
        <taxon>Bacteria</taxon>
        <taxon>Bacillati</taxon>
        <taxon>Actinomycetota</taxon>
        <taxon>Actinomycetes</taxon>
        <taxon>Kitasatosporales</taxon>
        <taxon>Streptomycetaceae</taxon>
        <taxon>Streptomyces</taxon>
    </lineage>
</organism>
<dbReference type="InterPro" id="IPR043863">
    <property type="entry name" value="DUF5825"/>
</dbReference>
<dbReference type="GeneID" id="96281459"/>
<dbReference type="AlphaFoldDB" id="A0A640UN63"/>
<dbReference type="RefSeq" id="WP_159742070.1">
    <property type="nucleotide sequence ID" value="NZ_BLIR01000001.1"/>
</dbReference>
<reference evidence="1 2" key="1">
    <citation type="submission" date="2019-12" db="EMBL/GenBank/DDBJ databases">
        <title>Whole genome shotgun sequence of Streptomyces tubercidicus NBRC 13090.</title>
        <authorList>
            <person name="Ichikawa N."/>
            <person name="Kimura A."/>
            <person name="Kitahashi Y."/>
            <person name="Komaki H."/>
            <person name="Tamura T."/>
        </authorList>
    </citation>
    <scope>NUCLEOTIDE SEQUENCE [LARGE SCALE GENOMIC DNA]</scope>
    <source>
        <strain evidence="1 2">NBRC 13090</strain>
    </source>
</reference>
<dbReference type="OrthoDB" id="3624112at2"/>
<gene>
    <name evidence="1" type="ORF">Stube_02490</name>
</gene>
<protein>
    <submittedName>
        <fullName evidence="1">Uncharacterized protein</fullName>
    </submittedName>
</protein>
<evidence type="ECO:0000313" key="1">
    <source>
        <dbReference type="EMBL" id="GFE35576.1"/>
    </source>
</evidence>
<dbReference type="EMBL" id="BLIR01000001">
    <property type="protein sequence ID" value="GFE35576.1"/>
    <property type="molecule type" value="Genomic_DNA"/>
</dbReference>
<comment type="caution">
    <text evidence="1">The sequence shown here is derived from an EMBL/GenBank/DDBJ whole genome shotgun (WGS) entry which is preliminary data.</text>
</comment>
<accession>A0A640UN63</accession>
<keyword evidence="2" id="KW-1185">Reference proteome</keyword>
<dbReference type="Pfam" id="PF19142">
    <property type="entry name" value="DUF5825"/>
    <property type="match status" value="1"/>
</dbReference>
<proteinExistence type="predicted"/>
<dbReference type="Proteomes" id="UP000431826">
    <property type="component" value="Unassembled WGS sequence"/>
</dbReference>
<sequence length="225" mass="25275">MTITTAPASSRALALRAWRDYDEDACALPGMSLGAVDLPAAPDEQAAHLWELGARRVEFAEELDLTAVDDPDAAAHAVRRLCLIRDLTARAVLVQWQLRLPSEPDDGWRDLSHLQPPRTLTGPADAAAALAQWRNAHYLCKCLWRQGPGFVQIRDRRWGELRRFTAEEPEYQEAITQLSYGAPLASVPKAIADDFLAERLVSRTGPLLWWLPYRVNRWIQEAMAV</sequence>
<evidence type="ECO:0000313" key="2">
    <source>
        <dbReference type="Proteomes" id="UP000431826"/>
    </source>
</evidence>
<name>A0A640UN63_9ACTN</name>